<proteinExistence type="predicted"/>
<name>H0QZM4_9ACTN</name>
<evidence type="ECO:0000313" key="2">
    <source>
        <dbReference type="Proteomes" id="UP000035034"/>
    </source>
</evidence>
<protein>
    <recommendedName>
        <fullName evidence="3">DUF559 domain-containing protein</fullName>
    </recommendedName>
</protein>
<dbReference type="EMBL" id="BAEH01000050">
    <property type="protein sequence ID" value="GAB18275.1"/>
    <property type="molecule type" value="Genomic_DNA"/>
</dbReference>
<keyword evidence="2" id="KW-1185">Reference proteome</keyword>
<sequence length="124" mass="13996">MCSDDDGAGTAIGRAHAGQMRWSGTESIVRLRLRVLGFNVDVQVLIEEVGRVDLVVGQLVIECDSAGFHTSKQARTADSRPDRQTLIGHRIVIRLMYDEVIFDWPVVLREIRALTDTGRHRDRR</sequence>
<accession>H0QZM4</accession>
<dbReference type="STRING" id="1077974.GOEFS_050_00530"/>
<comment type="caution">
    <text evidence="1">The sequence shown here is derived from an EMBL/GenBank/DDBJ whole genome shotgun (WGS) entry which is preliminary data.</text>
</comment>
<reference evidence="1 2" key="1">
    <citation type="submission" date="2011-12" db="EMBL/GenBank/DDBJ databases">
        <title>Whole genome shotgun sequence of Gordonia effusa NBRC 100432.</title>
        <authorList>
            <person name="Yoshida I."/>
            <person name="Takarada H."/>
            <person name="Hosoyama A."/>
            <person name="Tsuchikane K."/>
            <person name="Katsumata H."/>
            <person name="Yamazaki S."/>
            <person name="Fujita N."/>
        </authorList>
    </citation>
    <scope>NUCLEOTIDE SEQUENCE [LARGE SCALE GENOMIC DNA]</scope>
    <source>
        <strain evidence="1 2">NBRC 100432</strain>
    </source>
</reference>
<dbReference type="Proteomes" id="UP000035034">
    <property type="component" value="Unassembled WGS sequence"/>
</dbReference>
<organism evidence="1 2">
    <name type="scientific">Gordonia effusa NBRC 100432</name>
    <dbReference type="NCBI Taxonomy" id="1077974"/>
    <lineage>
        <taxon>Bacteria</taxon>
        <taxon>Bacillati</taxon>
        <taxon>Actinomycetota</taxon>
        <taxon>Actinomycetes</taxon>
        <taxon>Mycobacteriales</taxon>
        <taxon>Gordoniaceae</taxon>
        <taxon>Gordonia</taxon>
    </lineage>
</organism>
<evidence type="ECO:0008006" key="3">
    <source>
        <dbReference type="Google" id="ProtNLM"/>
    </source>
</evidence>
<gene>
    <name evidence="1" type="ORF">GOEFS_050_00530</name>
</gene>
<evidence type="ECO:0000313" key="1">
    <source>
        <dbReference type="EMBL" id="GAB18275.1"/>
    </source>
</evidence>
<dbReference type="AlphaFoldDB" id="H0QZM4"/>